<accession>A0A382N7N8</accession>
<comment type="subcellular location">
    <subcellularLocation>
        <location evidence="1">Membrane</location>
        <topology evidence="1">Multi-pass membrane protein</topology>
    </subcellularLocation>
</comment>
<protein>
    <submittedName>
        <fullName evidence="7">Uncharacterized protein</fullName>
    </submittedName>
</protein>
<dbReference type="AlphaFoldDB" id="A0A382N7N8"/>
<dbReference type="EMBL" id="UINC01098565">
    <property type="protein sequence ID" value="SVC57183.1"/>
    <property type="molecule type" value="Genomic_DNA"/>
</dbReference>
<evidence type="ECO:0000256" key="6">
    <source>
        <dbReference type="SAM" id="Phobius"/>
    </source>
</evidence>
<keyword evidence="4 6" id="KW-1133">Transmembrane helix</keyword>
<evidence type="ECO:0000313" key="7">
    <source>
        <dbReference type="EMBL" id="SVC57183.1"/>
    </source>
</evidence>
<evidence type="ECO:0000256" key="3">
    <source>
        <dbReference type="ARBA" id="ARBA00022692"/>
    </source>
</evidence>
<sequence>MNNIVQNISLANLSLAFIPVLVVIAIIWRWNMGYKTTIYAIFRMLVQLLLIGYVLTYIFETNSNYIVITILIIMLLTASWISLRTTSLPRKTLLLNAVYSIVLGGVTVLLLMTQGVLSLEPWYTPSYMIPLGGMIFANCMNSISLAAERLESELKQGQSYEKAKVIALRTSLIPITNMLLAVGLVSLPGMMTGQILSGVSPLIAVRYQIMVMCMIFGSSGISAAVFLHSAKDSFTEAKNRFE</sequence>
<gene>
    <name evidence="7" type="ORF">METZ01_LOCUS310037</name>
</gene>
<dbReference type="Pfam" id="PF03649">
    <property type="entry name" value="UPF0014"/>
    <property type="match status" value="1"/>
</dbReference>
<keyword evidence="3 6" id="KW-0812">Transmembrane</keyword>
<evidence type="ECO:0000256" key="5">
    <source>
        <dbReference type="ARBA" id="ARBA00023136"/>
    </source>
</evidence>
<feature type="transmembrane region" description="Helical" evidence="6">
    <location>
        <begin position="127"/>
        <end position="146"/>
    </location>
</feature>
<feature type="transmembrane region" description="Helical" evidence="6">
    <location>
        <begin position="6"/>
        <end position="28"/>
    </location>
</feature>
<evidence type="ECO:0000256" key="4">
    <source>
        <dbReference type="ARBA" id="ARBA00022989"/>
    </source>
</evidence>
<evidence type="ECO:0000256" key="1">
    <source>
        <dbReference type="ARBA" id="ARBA00004141"/>
    </source>
</evidence>
<reference evidence="7" key="1">
    <citation type="submission" date="2018-05" db="EMBL/GenBank/DDBJ databases">
        <authorList>
            <person name="Lanie J.A."/>
            <person name="Ng W.-L."/>
            <person name="Kazmierczak K.M."/>
            <person name="Andrzejewski T.M."/>
            <person name="Davidsen T.M."/>
            <person name="Wayne K.J."/>
            <person name="Tettelin H."/>
            <person name="Glass J.I."/>
            <person name="Rusch D."/>
            <person name="Podicherti R."/>
            <person name="Tsui H.-C.T."/>
            <person name="Winkler M.E."/>
        </authorList>
    </citation>
    <scope>NUCLEOTIDE SEQUENCE</scope>
</reference>
<feature type="transmembrane region" description="Helical" evidence="6">
    <location>
        <begin position="207"/>
        <end position="230"/>
    </location>
</feature>
<name>A0A382N7N8_9ZZZZ</name>
<keyword evidence="5 6" id="KW-0472">Membrane</keyword>
<feature type="transmembrane region" description="Helical" evidence="6">
    <location>
        <begin position="40"/>
        <end position="59"/>
    </location>
</feature>
<comment type="similarity">
    <text evidence="2">Belongs to the UPF0014 family.</text>
</comment>
<feature type="transmembrane region" description="Helical" evidence="6">
    <location>
        <begin position="166"/>
        <end position="187"/>
    </location>
</feature>
<dbReference type="InterPro" id="IPR005226">
    <property type="entry name" value="UPF0014_fam"/>
</dbReference>
<dbReference type="PANTHER" id="PTHR30028:SF0">
    <property type="entry name" value="PROTEIN ALUMINUM SENSITIVE 3"/>
    <property type="match status" value="1"/>
</dbReference>
<feature type="transmembrane region" description="Helical" evidence="6">
    <location>
        <begin position="65"/>
        <end position="81"/>
    </location>
</feature>
<proteinExistence type="inferred from homology"/>
<feature type="transmembrane region" description="Helical" evidence="6">
    <location>
        <begin position="93"/>
        <end position="115"/>
    </location>
</feature>
<dbReference type="PANTHER" id="PTHR30028">
    <property type="entry name" value="UPF0014 INNER MEMBRANE PROTEIN YBBM-RELATED"/>
    <property type="match status" value="1"/>
</dbReference>
<evidence type="ECO:0000256" key="2">
    <source>
        <dbReference type="ARBA" id="ARBA00005268"/>
    </source>
</evidence>
<organism evidence="7">
    <name type="scientific">marine metagenome</name>
    <dbReference type="NCBI Taxonomy" id="408172"/>
    <lineage>
        <taxon>unclassified sequences</taxon>
        <taxon>metagenomes</taxon>
        <taxon>ecological metagenomes</taxon>
    </lineage>
</organism>
<dbReference type="GO" id="GO:0005886">
    <property type="term" value="C:plasma membrane"/>
    <property type="evidence" value="ECO:0007669"/>
    <property type="project" value="TreeGrafter"/>
</dbReference>